<dbReference type="SUPFAM" id="SSF161098">
    <property type="entry name" value="MetI-like"/>
    <property type="match status" value="1"/>
</dbReference>
<dbReference type="CDD" id="cd06261">
    <property type="entry name" value="TM_PBP2"/>
    <property type="match status" value="1"/>
</dbReference>
<sequence>MSTVSSALPKQRNPIRPARVLLHAFLALTALAWLAPLLWAIFSALRPYSETSDRGYVSWPHTLNFDNFKNAFTQSDMTHYFMNTLVIAVPAVLLTLFLSSMVAFYVARFDFRVNLFLLLVFTAGNLLPQQVIITPLYRMYLLTNLPGITQSGKLYDSALGLVLIHVAFQSGFCAFVLSNYMRSLPHELTEAALVDGASVWRLYWQITLPLCKPAMAALATLLSIWIYNDFFWALVLISTGENMPITSALNNLSGQYFTDPNLVAAGSLLTAIPTLIVYFALQKQFVSGLTLGSAKG</sequence>
<evidence type="ECO:0000256" key="3">
    <source>
        <dbReference type="ARBA" id="ARBA00022475"/>
    </source>
</evidence>
<evidence type="ECO:0000256" key="6">
    <source>
        <dbReference type="ARBA" id="ARBA00023136"/>
    </source>
</evidence>
<dbReference type="Pfam" id="PF00528">
    <property type="entry name" value="BPD_transp_1"/>
    <property type="match status" value="1"/>
</dbReference>
<dbReference type="InterPro" id="IPR035906">
    <property type="entry name" value="MetI-like_sf"/>
</dbReference>
<keyword evidence="10" id="KW-1185">Reference proteome</keyword>
<evidence type="ECO:0000256" key="2">
    <source>
        <dbReference type="ARBA" id="ARBA00022448"/>
    </source>
</evidence>
<dbReference type="RefSeq" id="WP_351956009.1">
    <property type="nucleotide sequence ID" value="NZ_JBEOZM010000003.1"/>
</dbReference>
<feature type="transmembrane region" description="Helical" evidence="7">
    <location>
        <begin position="80"/>
        <end position="106"/>
    </location>
</feature>
<feature type="transmembrane region" description="Helical" evidence="7">
    <location>
        <begin position="202"/>
        <end position="227"/>
    </location>
</feature>
<evidence type="ECO:0000256" key="5">
    <source>
        <dbReference type="ARBA" id="ARBA00022989"/>
    </source>
</evidence>
<evidence type="ECO:0000259" key="8">
    <source>
        <dbReference type="PROSITE" id="PS50928"/>
    </source>
</evidence>
<dbReference type="EMBL" id="JBEOZM010000003">
    <property type="protein sequence ID" value="MER6267347.1"/>
    <property type="molecule type" value="Genomic_DNA"/>
</dbReference>
<comment type="caution">
    <text evidence="9">The sequence shown here is derived from an EMBL/GenBank/DDBJ whole genome shotgun (WGS) entry which is preliminary data.</text>
</comment>
<reference evidence="9 10" key="1">
    <citation type="submission" date="2024-06" db="EMBL/GenBank/DDBJ databases">
        <title>The Natural Products Discovery Center: Release of the First 8490 Sequenced Strains for Exploring Actinobacteria Biosynthetic Diversity.</title>
        <authorList>
            <person name="Kalkreuter E."/>
            <person name="Kautsar S.A."/>
            <person name="Yang D."/>
            <person name="Bader C.D."/>
            <person name="Teijaro C.N."/>
            <person name="Fluegel L."/>
            <person name="Davis C.M."/>
            <person name="Simpson J.R."/>
            <person name="Lauterbach L."/>
            <person name="Steele A.D."/>
            <person name="Gui C."/>
            <person name="Meng S."/>
            <person name="Li G."/>
            <person name="Viehrig K."/>
            <person name="Ye F."/>
            <person name="Su P."/>
            <person name="Kiefer A.F."/>
            <person name="Nichols A."/>
            <person name="Cepeda A.J."/>
            <person name="Yan W."/>
            <person name="Fan B."/>
            <person name="Jiang Y."/>
            <person name="Adhikari A."/>
            <person name="Zheng C.-J."/>
            <person name="Schuster L."/>
            <person name="Cowan T.M."/>
            <person name="Smanski M.J."/>
            <person name="Chevrette M.G."/>
            <person name="De Carvalho L.P.S."/>
            <person name="Shen B."/>
        </authorList>
    </citation>
    <scope>NUCLEOTIDE SEQUENCE [LARGE SCALE GENOMIC DNA]</scope>
    <source>
        <strain evidence="9 10">NPDC001694</strain>
    </source>
</reference>
<organism evidence="9 10">
    <name type="scientific">Streptomyces sp. 900105755</name>
    <dbReference type="NCBI Taxonomy" id="3154389"/>
    <lineage>
        <taxon>Bacteria</taxon>
        <taxon>Bacillati</taxon>
        <taxon>Actinomycetota</taxon>
        <taxon>Actinomycetes</taxon>
        <taxon>Kitasatosporales</taxon>
        <taxon>Streptomycetaceae</taxon>
        <taxon>Streptomyces</taxon>
    </lineage>
</organism>
<dbReference type="PROSITE" id="PS50928">
    <property type="entry name" value="ABC_TM1"/>
    <property type="match status" value="1"/>
</dbReference>
<dbReference type="InterPro" id="IPR000515">
    <property type="entry name" value="MetI-like"/>
</dbReference>
<feature type="domain" description="ABC transmembrane type-1" evidence="8">
    <location>
        <begin position="81"/>
        <end position="281"/>
    </location>
</feature>
<evidence type="ECO:0000256" key="7">
    <source>
        <dbReference type="RuleBase" id="RU363032"/>
    </source>
</evidence>
<keyword evidence="3" id="KW-1003">Cell membrane</keyword>
<proteinExistence type="inferred from homology"/>
<feature type="transmembrane region" description="Helical" evidence="7">
    <location>
        <begin position="20"/>
        <end position="42"/>
    </location>
</feature>
<evidence type="ECO:0000256" key="1">
    <source>
        <dbReference type="ARBA" id="ARBA00004651"/>
    </source>
</evidence>
<feature type="transmembrane region" description="Helical" evidence="7">
    <location>
        <begin position="113"/>
        <end position="137"/>
    </location>
</feature>
<dbReference type="PANTHER" id="PTHR43744">
    <property type="entry name" value="ABC TRANSPORTER PERMEASE PROTEIN MG189-RELATED-RELATED"/>
    <property type="match status" value="1"/>
</dbReference>
<evidence type="ECO:0000313" key="10">
    <source>
        <dbReference type="Proteomes" id="UP001490365"/>
    </source>
</evidence>
<feature type="transmembrane region" description="Helical" evidence="7">
    <location>
        <begin position="157"/>
        <end position="181"/>
    </location>
</feature>
<accession>A0ABV1TBD7</accession>
<feature type="transmembrane region" description="Helical" evidence="7">
    <location>
        <begin position="262"/>
        <end position="281"/>
    </location>
</feature>
<comment type="subcellular location">
    <subcellularLocation>
        <location evidence="1 7">Cell membrane</location>
        <topology evidence="1 7">Multi-pass membrane protein</topology>
    </subcellularLocation>
</comment>
<keyword evidence="6 7" id="KW-0472">Membrane</keyword>
<gene>
    <name evidence="9" type="ORF">ABT211_08620</name>
</gene>
<evidence type="ECO:0000256" key="4">
    <source>
        <dbReference type="ARBA" id="ARBA00022692"/>
    </source>
</evidence>
<name>A0ABV1TBD7_9ACTN</name>
<protein>
    <submittedName>
        <fullName evidence="9">Carbohydrate ABC transporter permease</fullName>
    </submittedName>
</protein>
<comment type="similarity">
    <text evidence="7">Belongs to the binding-protein-dependent transport system permease family.</text>
</comment>
<dbReference type="Gene3D" id="1.10.3720.10">
    <property type="entry name" value="MetI-like"/>
    <property type="match status" value="1"/>
</dbReference>
<keyword evidence="5 7" id="KW-1133">Transmembrane helix</keyword>
<dbReference type="Proteomes" id="UP001490365">
    <property type="component" value="Unassembled WGS sequence"/>
</dbReference>
<keyword evidence="2 7" id="KW-0813">Transport</keyword>
<keyword evidence="4 7" id="KW-0812">Transmembrane</keyword>
<evidence type="ECO:0000313" key="9">
    <source>
        <dbReference type="EMBL" id="MER6267347.1"/>
    </source>
</evidence>